<dbReference type="PANTHER" id="PTHR37984:SF5">
    <property type="entry name" value="PROTEIN NYNRIN-LIKE"/>
    <property type="match status" value="1"/>
</dbReference>
<keyword evidence="3" id="KW-1185">Reference proteome</keyword>
<dbReference type="SUPFAM" id="SSF53098">
    <property type="entry name" value="Ribonuclease H-like"/>
    <property type="match status" value="1"/>
</dbReference>
<comment type="caution">
    <text evidence="2">The sequence shown here is derived from an EMBL/GenBank/DDBJ whole genome shotgun (WGS) entry which is preliminary data.</text>
</comment>
<dbReference type="InterPro" id="IPR001584">
    <property type="entry name" value="Integrase_cat-core"/>
</dbReference>
<accession>A0A821SUT2</accession>
<dbReference type="PANTHER" id="PTHR37984">
    <property type="entry name" value="PROTEIN CBG26694"/>
    <property type="match status" value="1"/>
</dbReference>
<gene>
    <name evidence="2" type="ORF">PMACD_LOCUS8294</name>
</gene>
<evidence type="ECO:0000259" key="1">
    <source>
        <dbReference type="PROSITE" id="PS50994"/>
    </source>
</evidence>
<dbReference type="InterPro" id="IPR012337">
    <property type="entry name" value="RNaseH-like_sf"/>
</dbReference>
<feature type="domain" description="Integrase catalytic" evidence="1">
    <location>
        <begin position="16"/>
        <end position="176"/>
    </location>
</feature>
<proteinExistence type="predicted"/>
<reference evidence="2" key="1">
    <citation type="submission" date="2021-02" db="EMBL/GenBank/DDBJ databases">
        <authorList>
            <person name="Steward A R."/>
        </authorList>
    </citation>
    <scope>NUCLEOTIDE SEQUENCE</scope>
</reference>
<dbReference type="Gene3D" id="3.30.420.10">
    <property type="entry name" value="Ribonuclease H-like superfamily/Ribonuclease H"/>
    <property type="match status" value="1"/>
</dbReference>
<protein>
    <recommendedName>
        <fullName evidence="1">Integrase catalytic domain-containing protein</fullName>
    </recommendedName>
</protein>
<dbReference type="GO" id="GO:0003676">
    <property type="term" value="F:nucleic acid binding"/>
    <property type="evidence" value="ECO:0007669"/>
    <property type="project" value="InterPro"/>
</dbReference>
<dbReference type="GO" id="GO:0015074">
    <property type="term" value="P:DNA integration"/>
    <property type="evidence" value="ECO:0007669"/>
    <property type="project" value="InterPro"/>
</dbReference>
<sequence length="325" mass="37611">MANKRVPRAPLQPITSWTKPDVAFHTLHMDVLGPLQESNGYKHVMVVVDAFSKYCLLYPMRKQDLEELKQVFKNVVSLFGTPSLLVTDRGRMFESTHFVKWINELGCSIHHITPEMHHANGQVERYIRTLLNMLRIEVNHKKSEWSEELWRLQLVLNITRQKTTQASPLNLLVGTEGTTPAIQALVRDVTVDCSSSDRQSLRELDRQRTAERLKQNQRRQDEYVNKRRHPTRVFQVNDLVFVIKYSQSKGKLDPGMRGPYKITRVLENGRYELKLLTGAYGKASYAAAQFIVPWKGEWTPEECAAFFLSKYLGTRTCLLNVRLLL</sequence>
<dbReference type="InterPro" id="IPR036397">
    <property type="entry name" value="RNaseH_sf"/>
</dbReference>
<evidence type="ECO:0000313" key="2">
    <source>
        <dbReference type="EMBL" id="CAF4865536.1"/>
    </source>
</evidence>
<evidence type="ECO:0000313" key="3">
    <source>
        <dbReference type="Proteomes" id="UP000663880"/>
    </source>
</evidence>
<dbReference type="Pfam" id="PF00665">
    <property type="entry name" value="rve"/>
    <property type="match status" value="1"/>
</dbReference>
<organism evidence="2 3">
    <name type="scientific">Pieris macdunnoughi</name>
    <dbReference type="NCBI Taxonomy" id="345717"/>
    <lineage>
        <taxon>Eukaryota</taxon>
        <taxon>Metazoa</taxon>
        <taxon>Ecdysozoa</taxon>
        <taxon>Arthropoda</taxon>
        <taxon>Hexapoda</taxon>
        <taxon>Insecta</taxon>
        <taxon>Pterygota</taxon>
        <taxon>Neoptera</taxon>
        <taxon>Endopterygota</taxon>
        <taxon>Lepidoptera</taxon>
        <taxon>Glossata</taxon>
        <taxon>Ditrysia</taxon>
        <taxon>Papilionoidea</taxon>
        <taxon>Pieridae</taxon>
        <taxon>Pierinae</taxon>
        <taxon>Pieris</taxon>
    </lineage>
</organism>
<dbReference type="PROSITE" id="PS50994">
    <property type="entry name" value="INTEGRASE"/>
    <property type="match status" value="1"/>
</dbReference>
<dbReference type="EMBL" id="CAJOBZ010000021">
    <property type="protein sequence ID" value="CAF4865536.1"/>
    <property type="molecule type" value="Genomic_DNA"/>
</dbReference>
<dbReference type="AlphaFoldDB" id="A0A821SUT2"/>
<dbReference type="OrthoDB" id="417598at2759"/>
<dbReference type="InterPro" id="IPR050951">
    <property type="entry name" value="Retrovirus_Pol_polyprotein"/>
</dbReference>
<dbReference type="Proteomes" id="UP000663880">
    <property type="component" value="Unassembled WGS sequence"/>
</dbReference>
<name>A0A821SUT2_9NEOP</name>